<organism evidence="4 5">
    <name type="scientific">Vibrio tapetis subsp. tapetis</name>
    <dbReference type="NCBI Taxonomy" id="1671868"/>
    <lineage>
        <taxon>Bacteria</taxon>
        <taxon>Pseudomonadati</taxon>
        <taxon>Pseudomonadota</taxon>
        <taxon>Gammaproteobacteria</taxon>
        <taxon>Vibrionales</taxon>
        <taxon>Vibrionaceae</taxon>
        <taxon>Vibrio</taxon>
    </lineage>
</organism>
<dbReference type="InterPro" id="IPR024456">
    <property type="entry name" value="Integrase_catalytic_putative"/>
</dbReference>
<sequence>MATNFMFKVSQVLKRNPDGSHATRAERKKVLKLVDRNLSELGFKKLALHNLGPKHLNAVIGMWMANGLSTGTIKNRVAHLRWLLEKIDKVGVLPKSNISLGIPNRVYVTNQDKSRELKEDQLSLITDAHLQASFRLQITFGLRREESMKICLKEADKGTYLRVTKTKGARQRDIPIITTQQRELLEQIKPLVGVGSLIPSDVSYKTQVGRYEQACIKMGIDKAHGLRHAYAQKRYQQLVGLPCPAKGGPKRGDMTNEQYETVKLIRTQISEELGHGREEVTAVYLGR</sequence>
<gene>
    <name evidence="4" type="ORF">VTAP4600_A0179</name>
</gene>
<dbReference type="GO" id="GO:0003677">
    <property type="term" value="F:DNA binding"/>
    <property type="evidence" value="ECO:0007669"/>
    <property type="project" value="InterPro"/>
</dbReference>
<dbReference type="SUPFAM" id="SSF56349">
    <property type="entry name" value="DNA breaking-rejoining enzymes"/>
    <property type="match status" value="1"/>
</dbReference>
<dbReference type="Pfam" id="PF12835">
    <property type="entry name" value="Integrase_1"/>
    <property type="match status" value="1"/>
</dbReference>
<dbReference type="InterPro" id="IPR013762">
    <property type="entry name" value="Integrase-like_cat_sf"/>
</dbReference>
<dbReference type="EMBL" id="LT960611">
    <property type="protein sequence ID" value="SON48158.1"/>
    <property type="molecule type" value="Genomic_DNA"/>
</dbReference>
<evidence type="ECO:0000313" key="4">
    <source>
        <dbReference type="EMBL" id="SON48158.1"/>
    </source>
</evidence>
<evidence type="ECO:0000313" key="5">
    <source>
        <dbReference type="Proteomes" id="UP000235828"/>
    </source>
</evidence>
<dbReference type="RefSeq" id="WP_102521077.1">
    <property type="nucleotide sequence ID" value="NZ_LT960611.1"/>
</dbReference>
<dbReference type="Pfam" id="PF12834">
    <property type="entry name" value="Phage_int_SAM_2"/>
    <property type="match status" value="1"/>
</dbReference>
<dbReference type="AlphaFoldDB" id="A0A2N8Z8A5"/>
<evidence type="ECO:0000259" key="3">
    <source>
        <dbReference type="Pfam" id="PF12835"/>
    </source>
</evidence>
<keyword evidence="1" id="KW-0233">DNA recombination</keyword>
<dbReference type="Proteomes" id="UP000235828">
    <property type="component" value="Chromosome A"/>
</dbReference>
<dbReference type="InterPro" id="IPR024457">
    <property type="entry name" value="Putative_integrase_N"/>
</dbReference>
<protein>
    <submittedName>
        <fullName evidence="4">Putative integrase</fullName>
    </submittedName>
</protein>
<feature type="domain" description="Integrase catalytic" evidence="3">
    <location>
        <begin position="126"/>
        <end position="232"/>
    </location>
</feature>
<keyword evidence="5" id="KW-1185">Reference proteome</keyword>
<dbReference type="GO" id="GO:0015074">
    <property type="term" value="P:DNA integration"/>
    <property type="evidence" value="ECO:0007669"/>
    <property type="project" value="InterPro"/>
</dbReference>
<accession>A0A2N8Z8A5</accession>
<evidence type="ECO:0000256" key="1">
    <source>
        <dbReference type="ARBA" id="ARBA00023172"/>
    </source>
</evidence>
<dbReference type="Gene3D" id="1.10.443.10">
    <property type="entry name" value="Intergrase catalytic core"/>
    <property type="match status" value="1"/>
</dbReference>
<evidence type="ECO:0000259" key="2">
    <source>
        <dbReference type="Pfam" id="PF12834"/>
    </source>
</evidence>
<dbReference type="OrthoDB" id="5394387at2"/>
<proteinExistence type="predicted"/>
<dbReference type="KEGG" id="vta:A0179"/>
<dbReference type="GO" id="GO:0006310">
    <property type="term" value="P:DNA recombination"/>
    <property type="evidence" value="ECO:0007669"/>
    <property type="project" value="UniProtKB-KW"/>
</dbReference>
<name>A0A2N8Z8A5_9VIBR</name>
<feature type="domain" description="Putative integrase N-terminal" evidence="2">
    <location>
        <begin position="13"/>
        <end position="86"/>
    </location>
</feature>
<dbReference type="InterPro" id="IPR011010">
    <property type="entry name" value="DNA_brk_join_enz"/>
</dbReference>
<reference evidence="4 5" key="1">
    <citation type="submission" date="2017-10" db="EMBL/GenBank/DDBJ databases">
        <authorList>
            <person name="Banno H."/>
            <person name="Chua N.-H."/>
        </authorList>
    </citation>
    <scope>NUCLEOTIDE SEQUENCE [LARGE SCALE GENOMIC DNA]</scope>
    <source>
        <strain evidence="4">Vibrio tapetis CECT4600</strain>
    </source>
</reference>